<dbReference type="AlphaFoldDB" id="A0A972VZM7"/>
<evidence type="ECO:0000313" key="8">
    <source>
        <dbReference type="Proteomes" id="UP000754644"/>
    </source>
</evidence>
<accession>A0A972VZM7</accession>
<proteinExistence type="predicted"/>
<dbReference type="Pfam" id="PF03899">
    <property type="entry name" value="ATP-synt_I"/>
    <property type="match status" value="1"/>
</dbReference>
<name>A0A972VZM7_9GAMM</name>
<keyword evidence="4 6" id="KW-1133">Transmembrane helix</keyword>
<evidence type="ECO:0000313" key="7">
    <source>
        <dbReference type="EMBL" id="NQV66446.1"/>
    </source>
</evidence>
<gene>
    <name evidence="7" type="ORF">HQ497_13880</name>
</gene>
<evidence type="ECO:0000256" key="3">
    <source>
        <dbReference type="ARBA" id="ARBA00022692"/>
    </source>
</evidence>
<evidence type="ECO:0000256" key="5">
    <source>
        <dbReference type="ARBA" id="ARBA00023136"/>
    </source>
</evidence>
<keyword evidence="3 6" id="KW-0812">Transmembrane</keyword>
<feature type="transmembrane region" description="Helical" evidence="6">
    <location>
        <begin position="12"/>
        <end position="30"/>
    </location>
</feature>
<feature type="transmembrane region" description="Helical" evidence="6">
    <location>
        <begin position="36"/>
        <end position="54"/>
    </location>
</feature>
<keyword evidence="5 6" id="KW-0472">Membrane</keyword>
<dbReference type="EMBL" id="JABMOJ010000520">
    <property type="protein sequence ID" value="NQV66446.1"/>
    <property type="molecule type" value="Genomic_DNA"/>
</dbReference>
<evidence type="ECO:0000256" key="4">
    <source>
        <dbReference type="ARBA" id="ARBA00022989"/>
    </source>
</evidence>
<organism evidence="7 8">
    <name type="scientific">SAR86 cluster bacterium</name>
    <dbReference type="NCBI Taxonomy" id="2030880"/>
    <lineage>
        <taxon>Bacteria</taxon>
        <taxon>Pseudomonadati</taxon>
        <taxon>Pseudomonadota</taxon>
        <taxon>Gammaproteobacteria</taxon>
        <taxon>SAR86 cluster</taxon>
    </lineage>
</organism>
<protein>
    <submittedName>
        <fullName evidence="7">ATP synthase subunit I</fullName>
    </submittedName>
</protein>
<feature type="transmembrane region" description="Helical" evidence="6">
    <location>
        <begin position="75"/>
        <end position="92"/>
    </location>
</feature>
<dbReference type="GO" id="GO:0005886">
    <property type="term" value="C:plasma membrane"/>
    <property type="evidence" value="ECO:0007669"/>
    <property type="project" value="UniProtKB-SubCell"/>
</dbReference>
<reference evidence="7" key="1">
    <citation type="submission" date="2020-05" db="EMBL/GenBank/DDBJ databases">
        <title>Sulfur intermediates as new biogeochemical hubs in an aquatic model microbial ecosystem.</title>
        <authorList>
            <person name="Vigneron A."/>
        </authorList>
    </citation>
    <scope>NUCLEOTIDE SEQUENCE</scope>
    <source>
        <strain evidence="7">Bin.250</strain>
    </source>
</reference>
<comment type="caution">
    <text evidence="7">The sequence shown here is derived from an EMBL/GenBank/DDBJ whole genome shotgun (WGS) entry which is preliminary data.</text>
</comment>
<evidence type="ECO:0000256" key="2">
    <source>
        <dbReference type="ARBA" id="ARBA00022475"/>
    </source>
</evidence>
<keyword evidence="2" id="KW-1003">Cell membrane</keyword>
<comment type="subcellular location">
    <subcellularLocation>
        <location evidence="1">Cell membrane</location>
        <topology evidence="1">Multi-pass membrane protein</topology>
    </subcellularLocation>
</comment>
<dbReference type="InterPro" id="IPR005598">
    <property type="entry name" value="ATP_synth_I"/>
</dbReference>
<evidence type="ECO:0000256" key="6">
    <source>
        <dbReference type="SAM" id="Phobius"/>
    </source>
</evidence>
<evidence type="ECO:0000256" key="1">
    <source>
        <dbReference type="ARBA" id="ARBA00004651"/>
    </source>
</evidence>
<feature type="transmembrane region" description="Helical" evidence="6">
    <location>
        <begin position="98"/>
        <end position="117"/>
    </location>
</feature>
<dbReference type="Proteomes" id="UP000754644">
    <property type="component" value="Unassembled WGS sequence"/>
</dbReference>
<sequence length="126" mass="13851">MSLIGRNPVYRIVIAQLLVTLLLALVGLVIDWVYAYSMALGGLVSALPSSFMAWRLNRQEINPALAFKTMVVGEVGKLVLTALMFAAVFGWVKPLNIPVFFAALVLAMMLNVIVPLVDRQPHNQQT</sequence>